<accession>X1J890</accession>
<reference evidence="1" key="1">
    <citation type="journal article" date="2014" name="Front. Microbiol.">
        <title>High frequency of phylogenetically diverse reductive dehalogenase-homologous genes in deep subseafloor sedimentary metagenomes.</title>
        <authorList>
            <person name="Kawai M."/>
            <person name="Futagami T."/>
            <person name="Toyoda A."/>
            <person name="Takaki Y."/>
            <person name="Nishi S."/>
            <person name="Hori S."/>
            <person name="Arai W."/>
            <person name="Tsubouchi T."/>
            <person name="Morono Y."/>
            <person name="Uchiyama I."/>
            <person name="Ito T."/>
            <person name="Fujiyama A."/>
            <person name="Inagaki F."/>
            <person name="Takami H."/>
        </authorList>
    </citation>
    <scope>NUCLEOTIDE SEQUENCE</scope>
    <source>
        <strain evidence="1">Expedition CK06-06</strain>
    </source>
</reference>
<dbReference type="EMBL" id="BARV01002166">
    <property type="protein sequence ID" value="GAH90197.1"/>
    <property type="molecule type" value="Genomic_DNA"/>
</dbReference>
<evidence type="ECO:0000313" key="1">
    <source>
        <dbReference type="EMBL" id="GAH90197.1"/>
    </source>
</evidence>
<protein>
    <submittedName>
        <fullName evidence="1">Uncharacterized protein</fullName>
    </submittedName>
</protein>
<dbReference type="AlphaFoldDB" id="X1J890"/>
<gene>
    <name evidence="1" type="ORF">S06H3_05757</name>
</gene>
<comment type="caution">
    <text evidence="1">The sequence shown here is derived from an EMBL/GenBank/DDBJ whole genome shotgun (WGS) entry which is preliminary data.</text>
</comment>
<sequence>PLFDKNIDEPRYSLDLKSKNKKQISIIAPKEIINYLQDVLKNYIGKSWDEIKKIPLAKDLQTYQKKEKQISQLIYFTFKFF</sequence>
<organism evidence="1">
    <name type="scientific">marine sediment metagenome</name>
    <dbReference type="NCBI Taxonomy" id="412755"/>
    <lineage>
        <taxon>unclassified sequences</taxon>
        <taxon>metagenomes</taxon>
        <taxon>ecological metagenomes</taxon>
    </lineage>
</organism>
<feature type="non-terminal residue" evidence="1">
    <location>
        <position position="1"/>
    </location>
</feature>
<name>X1J890_9ZZZZ</name>
<proteinExistence type="predicted"/>